<dbReference type="Pfam" id="PF01695">
    <property type="entry name" value="IstB_IS21"/>
    <property type="match status" value="1"/>
</dbReference>
<dbReference type="PANTHER" id="PTHR30050:SF8">
    <property type="entry name" value="PRIMOSOMAL PROTEIN DNAI"/>
    <property type="match status" value="1"/>
</dbReference>
<keyword evidence="3" id="KW-1185">Reference proteome</keyword>
<dbReference type="InterPro" id="IPR002611">
    <property type="entry name" value="IstB_ATP-bd"/>
</dbReference>
<evidence type="ECO:0000259" key="1">
    <source>
        <dbReference type="Pfam" id="PF01695"/>
    </source>
</evidence>
<proteinExistence type="predicted"/>
<dbReference type="Proteomes" id="UP001210120">
    <property type="component" value="Chromosome"/>
</dbReference>
<dbReference type="EMBL" id="CP115156">
    <property type="protein sequence ID" value="WBL31357.1"/>
    <property type="molecule type" value="Genomic_DNA"/>
</dbReference>
<keyword evidence="2" id="KW-0067">ATP-binding</keyword>
<dbReference type="SUPFAM" id="SSF52540">
    <property type="entry name" value="P-loop containing nucleoside triphosphate hydrolases"/>
    <property type="match status" value="1"/>
</dbReference>
<reference evidence="2" key="1">
    <citation type="submission" date="2022-12" db="EMBL/GenBank/DDBJ databases">
        <title>Genomic Characterization of Candidatus Phytoplasma sacchari in China.</title>
        <authorList>
            <person name="Zhang R.-Y."/>
        </authorList>
    </citation>
    <scope>NUCLEOTIDE SEQUENCE [LARGE SCALE GENOMIC DNA]</scope>
    <source>
        <strain evidence="2">SCWL1</strain>
    </source>
</reference>
<evidence type="ECO:0000313" key="2">
    <source>
        <dbReference type="EMBL" id="WBL31357.1"/>
    </source>
</evidence>
<name>A0ABY7M2S9_9MOLU</name>
<accession>A0ABY7M2S9</accession>
<feature type="domain" description="IstB-like ATP-binding" evidence="1">
    <location>
        <begin position="104"/>
        <end position="237"/>
    </location>
</feature>
<protein>
    <submittedName>
        <fullName evidence="2">ATP-binding protein</fullName>
    </submittedName>
</protein>
<dbReference type="Gene3D" id="3.40.50.300">
    <property type="entry name" value="P-loop containing nucleotide triphosphate hydrolases"/>
    <property type="match status" value="1"/>
</dbReference>
<organism evidence="2 3">
    <name type="scientific">Candidatus Phytoplasma sacchari</name>
    <dbReference type="NCBI Taxonomy" id="2609813"/>
    <lineage>
        <taxon>Bacteria</taxon>
        <taxon>Bacillati</taxon>
        <taxon>Mycoplasmatota</taxon>
        <taxon>Mollicutes</taxon>
        <taxon>Acholeplasmatales</taxon>
        <taxon>Acholeplasmataceae</taxon>
        <taxon>Candidatus Phytoplasma</taxon>
        <taxon>16SrXI (Rice yellow dwarf group)</taxon>
    </lineage>
</organism>
<gene>
    <name evidence="2" type="ORF">O7R10_01975</name>
</gene>
<dbReference type="PANTHER" id="PTHR30050">
    <property type="entry name" value="CHROMOSOMAL REPLICATION INITIATOR PROTEIN DNAA"/>
    <property type="match status" value="1"/>
</dbReference>
<dbReference type="GO" id="GO:0005524">
    <property type="term" value="F:ATP binding"/>
    <property type="evidence" value="ECO:0007669"/>
    <property type="project" value="UniProtKB-KW"/>
</dbReference>
<evidence type="ECO:0000313" key="3">
    <source>
        <dbReference type="Proteomes" id="UP001210120"/>
    </source>
</evidence>
<dbReference type="InterPro" id="IPR027417">
    <property type="entry name" value="P-loop_NTPase"/>
</dbReference>
<sequence length="266" mass="31985">MFPNKQYLDKIRSFILEHDETKDLKIQDQDLLIVYNYLENKNQIMTSGYRMVLKIKPYVHVVFKETSKVQKMHFENDLQKANILFNQNIQFIDIQLNKLKIKSPFQEKVFNQIQFCMTNFHKIKKGFYLHGPFNIGKTFLLKILAKNLIKKKISLLFLFMPDLVRQFKTWYNEAIENKLNYLKKIPCLILDDLGSENMNDFFRDDIFLSFLYYRYENKLPTFFSSNLDLFQLEQYFASQKDCNSEIKSNKIINLIKSLTDIYAYDE</sequence>
<keyword evidence="2" id="KW-0547">Nucleotide-binding</keyword>